<dbReference type="SUPFAM" id="SSF51735">
    <property type="entry name" value="NAD(P)-binding Rossmann-fold domains"/>
    <property type="match status" value="1"/>
</dbReference>
<evidence type="ECO:0000256" key="1">
    <source>
        <dbReference type="ARBA" id="ARBA00023002"/>
    </source>
</evidence>
<dbReference type="Pfam" id="PF22725">
    <property type="entry name" value="GFO_IDH_MocA_C3"/>
    <property type="match status" value="1"/>
</dbReference>
<dbReference type="InterPro" id="IPR000683">
    <property type="entry name" value="Gfo/Idh/MocA-like_OxRdtase_N"/>
</dbReference>
<evidence type="ECO:0000313" key="5">
    <source>
        <dbReference type="Proteomes" id="UP001320831"/>
    </source>
</evidence>
<feature type="domain" description="GFO/IDH/MocA-like oxidoreductase" evidence="3">
    <location>
        <begin position="138"/>
        <end position="272"/>
    </location>
</feature>
<gene>
    <name evidence="4" type="ORF">N5A92_25245</name>
</gene>
<feature type="domain" description="Gfo/Idh/MocA-like oxidoreductase N-terminal" evidence="2">
    <location>
        <begin position="5"/>
        <end position="129"/>
    </location>
</feature>
<dbReference type="InterPro" id="IPR055170">
    <property type="entry name" value="GFO_IDH_MocA-like_dom"/>
</dbReference>
<dbReference type="Pfam" id="PF01408">
    <property type="entry name" value="GFO_IDH_MocA"/>
    <property type="match status" value="1"/>
</dbReference>
<organism evidence="4 5">
    <name type="scientific">Chelativorans salis</name>
    <dbReference type="NCBI Taxonomy" id="2978478"/>
    <lineage>
        <taxon>Bacteria</taxon>
        <taxon>Pseudomonadati</taxon>
        <taxon>Pseudomonadota</taxon>
        <taxon>Alphaproteobacteria</taxon>
        <taxon>Hyphomicrobiales</taxon>
        <taxon>Phyllobacteriaceae</taxon>
        <taxon>Chelativorans</taxon>
    </lineage>
</organism>
<dbReference type="PANTHER" id="PTHR43818">
    <property type="entry name" value="BCDNA.GH03377"/>
    <property type="match status" value="1"/>
</dbReference>
<dbReference type="EMBL" id="JAOCZP010000013">
    <property type="protein sequence ID" value="MCT7378324.1"/>
    <property type="molecule type" value="Genomic_DNA"/>
</dbReference>
<dbReference type="PANTHER" id="PTHR43818:SF11">
    <property type="entry name" value="BCDNA.GH03377"/>
    <property type="match status" value="1"/>
</dbReference>
<evidence type="ECO:0000313" key="4">
    <source>
        <dbReference type="EMBL" id="MCT7378324.1"/>
    </source>
</evidence>
<keyword evidence="1" id="KW-0560">Oxidoreductase</keyword>
<name>A0ABT2LUY1_9HYPH</name>
<dbReference type="SUPFAM" id="SSF55347">
    <property type="entry name" value="Glyceraldehyde-3-phosphate dehydrogenase-like, C-terminal domain"/>
    <property type="match status" value="1"/>
</dbReference>
<protein>
    <submittedName>
        <fullName evidence="4">Gfo/Idh/MocA family oxidoreductase</fullName>
    </submittedName>
</protein>
<comment type="caution">
    <text evidence="4">The sequence shown here is derived from an EMBL/GenBank/DDBJ whole genome shotgun (WGS) entry which is preliminary data.</text>
</comment>
<dbReference type="Gene3D" id="3.40.50.720">
    <property type="entry name" value="NAD(P)-binding Rossmann-like Domain"/>
    <property type="match status" value="1"/>
</dbReference>
<proteinExistence type="predicted"/>
<evidence type="ECO:0000259" key="3">
    <source>
        <dbReference type="Pfam" id="PF22725"/>
    </source>
</evidence>
<dbReference type="RefSeq" id="WP_260907229.1">
    <property type="nucleotide sequence ID" value="NZ_JAOCZP010000013.1"/>
</dbReference>
<keyword evidence="5" id="KW-1185">Reference proteome</keyword>
<dbReference type="Gene3D" id="3.30.360.10">
    <property type="entry name" value="Dihydrodipicolinate Reductase, domain 2"/>
    <property type="match status" value="1"/>
</dbReference>
<dbReference type="InterPro" id="IPR036291">
    <property type="entry name" value="NAD(P)-bd_dom_sf"/>
</dbReference>
<evidence type="ECO:0000259" key="2">
    <source>
        <dbReference type="Pfam" id="PF01408"/>
    </source>
</evidence>
<reference evidence="4 5" key="1">
    <citation type="submission" date="2022-09" db="EMBL/GenBank/DDBJ databases">
        <title>Chelativorans salina sp. nov., a novel slightly halophilic bacterium isolated from a saline lake sediment enrichment.</title>
        <authorList>
            <person name="Gao L."/>
            <person name="Fang B.-Z."/>
            <person name="Li W.-J."/>
        </authorList>
    </citation>
    <scope>NUCLEOTIDE SEQUENCE [LARGE SCALE GENOMIC DNA]</scope>
    <source>
        <strain evidence="4 5">EGI FJ00035</strain>
    </source>
</reference>
<sequence>MELGLGLIGSGFMGRTHAFAFNNVARVFNLPVKVQPVMLADVGEEQAARAAAAFGFAESTADWRRLVADPRIHIVSVTSPNLLHKEMALAAIAAGKHVYCEKPLAPKASEAEEMARAAEAKGVVTAVGFNYLKNPMMRLAKEIIDSGEIGEIRAFSGIHTEDFMMDTEAPWTWRLDPAGGGGALADLGSHLIAAARYLVGPVAEVCGEVATLVATRPDGAGSAKRKPVEVEDIGRAFLRFENGCNGVLEASWIAGGRKMRQDLEITGSRGSIAYCGERMNELDLYVTSDKAGRDGFRKILAGPANEPYGAFCVAPGHQLGFNDLKTIEVCDLVRAIAGEETGHADFREGLEVQRTLEAIYRSVEGGWTRVS</sequence>
<dbReference type="InterPro" id="IPR050463">
    <property type="entry name" value="Gfo/Idh/MocA_oxidrdct_glycsds"/>
</dbReference>
<dbReference type="Proteomes" id="UP001320831">
    <property type="component" value="Unassembled WGS sequence"/>
</dbReference>
<accession>A0ABT2LUY1</accession>